<dbReference type="AlphaFoldDB" id="A0A1M2UWE5"/>
<organism evidence="2 3">
    <name type="scientific">Marinobacter nauticus</name>
    <name type="common">Marinobacter hydrocarbonoclasticus</name>
    <name type="synonym">Marinobacter aquaeolei</name>
    <dbReference type="NCBI Taxonomy" id="2743"/>
    <lineage>
        <taxon>Bacteria</taxon>
        <taxon>Pseudomonadati</taxon>
        <taxon>Pseudomonadota</taxon>
        <taxon>Gammaproteobacteria</taxon>
        <taxon>Pseudomonadales</taxon>
        <taxon>Marinobacteraceae</taxon>
        <taxon>Marinobacter</taxon>
    </lineage>
</organism>
<evidence type="ECO:0000313" key="2">
    <source>
        <dbReference type="EMBL" id="OJS99668.1"/>
    </source>
</evidence>
<name>A0A1M2UWE5_MARNT</name>
<gene>
    <name evidence="2" type="ORF">BEE62_05970</name>
</gene>
<evidence type="ECO:0000256" key="1">
    <source>
        <dbReference type="SAM" id="MobiDB-lite"/>
    </source>
</evidence>
<accession>A0A1M2UWE5</accession>
<proteinExistence type="predicted"/>
<keyword evidence="3" id="KW-1185">Reference proteome</keyword>
<dbReference type="EMBL" id="MPKY01000001">
    <property type="protein sequence ID" value="OJS99668.1"/>
    <property type="molecule type" value="Genomic_DNA"/>
</dbReference>
<feature type="region of interest" description="Disordered" evidence="1">
    <location>
        <begin position="23"/>
        <end position="45"/>
    </location>
</feature>
<protein>
    <submittedName>
        <fullName evidence="2">Uncharacterized protein</fullName>
    </submittedName>
</protein>
<evidence type="ECO:0000313" key="3">
    <source>
        <dbReference type="Proteomes" id="UP000183986"/>
    </source>
</evidence>
<comment type="caution">
    <text evidence="2">The sequence shown here is derived from an EMBL/GenBank/DDBJ whole genome shotgun (WGS) entry which is preliminary data.</text>
</comment>
<dbReference type="Proteomes" id="UP000183986">
    <property type="component" value="Unassembled WGS sequence"/>
</dbReference>
<reference evidence="2" key="1">
    <citation type="submission" date="2016-11" db="EMBL/GenBank/DDBJ databases">
        <title>Draft Genome Sequence of Marinobacter hydrocarbonoclasticus strain STW2, a polyaromatic aromatic hydrocarbon degrading and denitrifying bacterium from rhizosphere of Seagrass Enhalus acodoides.</title>
        <authorList>
            <person name="Ling J."/>
            <person name="Dong J."/>
        </authorList>
    </citation>
    <scope>NUCLEOTIDE SEQUENCE [LARGE SCALE GENOMIC DNA]</scope>
    <source>
        <strain evidence="2">STW2</strain>
    </source>
</reference>
<sequence length="104" mass="11539">MNILITLRRKLLAWGSGPQLGCRHPGGGTPYKKRSFGTPAGSGPQSQIAVVRPAHEATLHKRLAKPLWRFAPAIHGLRDFCRAFPHQGAPTFYVDSAFFEKEFL</sequence>